<dbReference type="OMA" id="TNINFHI"/>
<dbReference type="InterPro" id="IPR036691">
    <property type="entry name" value="Endo/exonu/phosph_ase_sf"/>
</dbReference>
<proteinExistence type="predicted"/>
<gene>
    <name evidence="2" type="ORF">X975_21058</name>
</gene>
<dbReference type="Proteomes" id="UP000054359">
    <property type="component" value="Unassembled WGS sequence"/>
</dbReference>
<dbReference type="OrthoDB" id="6779382at2759"/>
<accession>A0A087TFM5</accession>
<sequence>MPTSCCCTNINFHILVTIVSFYLPPNDHTDQRDLDDLIEQLSEPFIIIGSINGHSLLWGRGKETNPRGIQIEQMIEDHCFCLLSNGQATYFHKPT</sequence>
<dbReference type="EMBL" id="KK114997">
    <property type="protein sequence ID" value="KFM63914.1"/>
    <property type="molecule type" value="Genomic_DNA"/>
</dbReference>
<evidence type="ECO:0000313" key="3">
    <source>
        <dbReference type="Proteomes" id="UP000054359"/>
    </source>
</evidence>
<dbReference type="Gene3D" id="3.60.10.10">
    <property type="entry name" value="Endonuclease/exonuclease/phosphatase"/>
    <property type="match status" value="1"/>
</dbReference>
<dbReference type="AlphaFoldDB" id="A0A087TFM5"/>
<dbReference type="Pfam" id="PF14529">
    <property type="entry name" value="Exo_endo_phos_2"/>
    <property type="match status" value="1"/>
</dbReference>
<dbReference type="InterPro" id="IPR005135">
    <property type="entry name" value="Endo/exonuclease/phosphatase"/>
</dbReference>
<name>A0A087TFM5_STEMI</name>
<evidence type="ECO:0000313" key="2">
    <source>
        <dbReference type="EMBL" id="KFM63914.1"/>
    </source>
</evidence>
<reference evidence="2 3" key="1">
    <citation type="submission" date="2013-11" db="EMBL/GenBank/DDBJ databases">
        <title>Genome sequencing of Stegodyphus mimosarum.</title>
        <authorList>
            <person name="Bechsgaard J."/>
        </authorList>
    </citation>
    <scope>NUCLEOTIDE SEQUENCE [LARGE SCALE GENOMIC DNA]</scope>
</reference>
<evidence type="ECO:0000259" key="1">
    <source>
        <dbReference type="Pfam" id="PF14529"/>
    </source>
</evidence>
<dbReference type="GO" id="GO:0003824">
    <property type="term" value="F:catalytic activity"/>
    <property type="evidence" value="ECO:0007669"/>
    <property type="project" value="InterPro"/>
</dbReference>
<keyword evidence="3" id="KW-1185">Reference proteome</keyword>
<protein>
    <recommendedName>
        <fullName evidence="1">Endonuclease/exonuclease/phosphatase domain-containing protein</fullName>
    </recommendedName>
</protein>
<organism evidence="2 3">
    <name type="scientific">Stegodyphus mimosarum</name>
    <name type="common">African social velvet spider</name>
    <dbReference type="NCBI Taxonomy" id="407821"/>
    <lineage>
        <taxon>Eukaryota</taxon>
        <taxon>Metazoa</taxon>
        <taxon>Ecdysozoa</taxon>
        <taxon>Arthropoda</taxon>
        <taxon>Chelicerata</taxon>
        <taxon>Arachnida</taxon>
        <taxon>Araneae</taxon>
        <taxon>Araneomorphae</taxon>
        <taxon>Entelegynae</taxon>
        <taxon>Eresoidea</taxon>
        <taxon>Eresidae</taxon>
        <taxon>Stegodyphus</taxon>
    </lineage>
</organism>
<feature type="non-terminal residue" evidence="2">
    <location>
        <position position="95"/>
    </location>
</feature>
<feature type="domain" description="Endonuclease/exonuclease/phosphatase" evidence="1">
    <location>
        <begin position="17"/>
        <end position="87"/>
    </location>
</feature>
<dbReference type="SUPFAM" id="SSF56219">
    <property type="entry name" value="DNase I-like"/>
    <property type="match status" value="1"/>
</dbReference>